<organism evidence="2 4">
    <name type="scientific">Spodoptera exigua</name>
    <name type="common">Beet armyworm</name>
    <name type="synonym">Noctua fulgens</name>
    <dbReference type="NCBI Taxonomy" id="7107"/>
    <lineage>
        <taxon>Eukaryota</taxon>
        <taxon>Metazoa</taxon>
        <taxon>Ecdysozoa</taxon>
        <taxon>Arthropoda</taxon>
        <taxon>Hexapoda</taxon>
        <taxon>Insecta</taxon>
        <taxon>Pterygota</taxon>
        <taxon>Neoptera</taxon>
        <taxon>Endopterygota</taxon>
        <taxon>Lepidoptera</taxon>
        <taxon>Glossata</taxon>
        <taxon>Ditrysia</taxon>
        <taxon>Noctuoidea</taxon>
        <taxon>Noctuidae</taxon>
        <taxon>Amphipyrinae</taxon>
        <taxon>Spodoptera</taxon>
    </lineage>
</organism>
<evidence type="ECO:0000313" key="4">
    <source>
        <dbReference type="Proteomes" id="UP000648187"/>
    </source>
</evidence>
<feature type="signal peptide" evidence="1">
    <location>
        <begin position="1"/>
        <end position="18"/>
    </location>
</feature>
<keyword evidence="4" id="KW-1185">Reference proteome</keyword>
<accession>A0A835GT28</accession>
<dbReference type="EMBL" id="JACEFF010000758">
    <property type="protein sequence ID" value="KAH9631515.1"/>
    <property type="molecule type" value="Genomic_DNA"/>
</dbReference>
<evidence type="ECO:0000313" key="3">
    <source>
        <dbReference type="EMBL" id="KAH9631515.1"/>
    </source>
</evidence>
<reference evidence="3" key="2">
    <citation type="journal article" date="2021" name="G3 (Bethesda)">
        <title>Genome and transcriptome analysis of the beet armyworm Spodoptera exigua reveals targets for pest control. .</title>
        <authorList>
            <person name="Simon S."/>
            <person name="Breeschoten T."/>
            <person name="Jansen H.J."/>
            <person name="Dirks R.P."/>
            <person name="Schranz M.E."/>
            <person name="Ros V.I.D."/>
        </authorList>
    </citation>
    <scope>NUCLEOTIDE SEQUENCE</scope>
    <source>
        <strain evidence="3">TB_SE_WUR_2020</strain>
    </source>
</reference>
<gene>
    <name evidence="3" type="ORF">HF086_004676</name>
    <name evidence="2" type="ORF">HW555_001331</name>
</gene>
<protein>
    <submittedName>
        <fullName evidence="2">Uncharacterized protein</fullName>
    </submittedName>
</protein>
<feature type="chain" id="PRO_5032289339" evidence="1">
    <location>
        <begin position="19"/>
        <end position="150"/>
    </location>
</feature>
<evidence type="ECO:0000313" key="2">
    <source>
        <dbReference type="EMBL" id="KAF9423262.1"/>
    </source>
</evidence>
<sequence>MGLSTFMLNSLLVVVASGFNYGHFAFAGWTGWPTGDSPFAAYQSPMLTQLRFGPVPIPTPLITRFPTIPTPTFLMPFPTMPTFPSVQDIANSVPKRGGTYTGVAVSTQAEAKLNGDGTVIKKGGSTIVINDDGKVTVQTSGDAPPVVGIK</sequence>
<proteinExistence type="predicted"/>
<dbReference type="Proteomes" id="UP000648187">
    <property type="component" value="Unassembled WGS sequence"/>
</dbReference>
<dbReference type="AlphaFoldDB" id="A0A835GT28"/>
<keyword evidence="1" id="KW-0732">Signal</keyword>
<comment type="caution">
    <text evidence="2">The sequence shown here is derived from an EMBL/GenBank/DDBJ whole genome shotgun (WGS) entry which is preliminary data.</text>
</comment>
<reference evidence="2" key="1">
    <citation type="submission" date="2020-08" db="EMBL/GenBank/DDBJ databases">
        <title>Spodoptera exigua strain:BAW_Kor-Di-RS1 Genome sequencing and assembly.</title>
        <authorList>
            <person name="Kim J."/>
            <person name="Nam H.Y."/>
            <person name="Kwon M."/>
            <person name="Choi J.H."/>
            <person name="Cho S.R."/>
            <person name="Kim G.-H."/>
        </authorList>
    </citation>
    <scope>NUCLEOTIDE SEQUENCE</scope>
    <source>
        <strain evidence="2">BAW_Kor-Di-RS1</strain>
        <tissue evidence="2">Whole-body</tissue>
    </source>
</reference>
<dbReference type="EMBL" id="JACKWZ010000010">
    <property type="protein sequence ID" value="KAF9423262.1"/>
    <property type="molecule type" value="Genomic_DNA"/>
</dbReference>
<name>A0A835GT28_SPOEX</name>
<evidence type="ECO:0000256" key="1">
    <source>
        <dbReference type="SAM" id="SignalP"/>
    </source>
</evidence>
<dbReference type="Proteomes" id="UP000814243">
    <property type="component" value="Unassembled WGS sequence"/>
</dbReference>